<reference evidence="2" key="1">
    <citation type="submission" date="2021-04" db="EMBL/GenBank/DDBJ databases">
        <title>Saccharothrix algeriensis WGS.</title>
        <authorList>
            <person name="Stuskova K."/>
            <person name="Hakalova E."/>
            <person name="Tebbal A.B."/>
            <person name="Eichmeier A."/>
        </authorList>
    </citation>
    <scope>NUCLEOTIDE SEQUENCE</scope>
    <source>
        <strain evidence="2">NRRL B-24137</strain>
    </source>
</reference>
<proteinExistence type="predicted"/>
<dbReference type="Pfam" id="PF03704">
    <property type="entry name" value="BTAD"/>
    <property type="match status" value="1"/>
</dbReference>
<evidence type="ECO:0000313" key="3">
    <source>
        <dbReference type="Proteomes" id="UP000671828"/>
    </source>
</evidence>
<evidence type="ECO:0000259" key="1">
    <source>
        <dbReference type="Pfam" id="PF03704"/>
    </source>
</evidence>
<dbReference type="EMBL" id="CP072788">
    <property type="protein sequence ID" value="QTR06092.1"/>
    <property type="molecule type" value="Genomic_DNA"/>
</dbReference>
<organism evidence="2 3">
    <name type="scientific">Saccharothrix algeriensis</name>
    <dbReference type="NCBI Taxonomy" id="173560"/>
    <lineage>
        <taxon>Bacteria</taxon>
        <taxon>Bacillati</taxon>
        <taxon>Actinomycetota</taxon>
        <taxon>Actinomycetes</taxon>
        <taxon>Pseudonocardiales</taxon>
        <taxon>Pseudonocardiaceae</taxon>
        <taxon>Saccharothrix</taxon>
    </lineage>
</organism>
<feature type="non-terminal residue" evidence="2">
    <location>
        <position position="1"/>
    </location>
</feature>
<evidence type="ECO:0000313" key="2">
    <source>
        <dbReference type="EMBL" id="QTR06092.1"/>
    </source>
</evidence>
<dbReference type="Gene3D" id="1.25.40.10">
    <property type="entry name" value="Tetratricopeptide repeat domain"/>
    <property type="match status" value="1"/>
</dbReference>
<dbReference type="InterPro" id="IPR005158">
    <property type="entry name" value="BTAD"/>
</dbReference>
<sequence>QLREHAEVQGEAGRLTREHDLDENFARLYLQSLDGLGKYARALDFHARFC</sequence>
<feature type="non-terminal residue" evidence="2">
    <location>
        <position position="50"/>
    </location>
</feature>
<gene>
    <name evidence="2" type="ORF">J7S33_10255</name>
</gene>
<feature type="domain" description="Bacterial transcriptional activator" evidence="1">
    <location>
        <begin position="2"/>
        <end position="48"/>
    </location>
</feature>
<protein>
    <recommendedName>
        <fullName evidence="1">Bacterial transcriptional activator domain-containing protein</fullName>
    </recommendedName>
</protein>
<accession>A0A8T8I5L3</accession>
<dbReference type="InterPro" id="IPR011990">
    <property type="entry name" value="TPR-like_helical_dom_sf"/>
</dbReference>
<dbReference type="Proteomes" id="UP000671828">
    <property type="component" value="Chromosome"/>
</dbReference>
<dbReference type="AlphaFoldDB" id="A0A8T8I5L3"/>
<name>A0A8T8I5L3_9PSEU</name>